<dbReference type="AlphaFoldDB" id="A0A1V9YIY5"/>
<comment type="caution">
    <text evidence="1">The sequence shown here is derived from an EMBL/GenBank/DDBJ whole genome shotgun (WGS) entry which is preliminary data.</text>
</comment>
<dbReference type="OrthoDB" id="67250at2759"/>
<keyword evidence="2" id="KW-1185">Reference proteome</keyword>
<gene>
    <name evidence="1" type="ORF">ACHHYP_11617</name>
</gene>
<evidence type="ECO:0000313" key="2">
    <source>
        <dbReference type="Proteomes" id="UP000243579"/>
    </source>
</evidence>
<protein>
    <submittedName>
        <fullName evidence="1">Uncharacterized protein</fullName>
    </submittedName>
</protein>
<evidence type="ECO:0000313" key="1">
    <source>
        <dbReference type="EMBL" id="OQR85637.1"/>
    </source>
</evidence>
<name>A0A1V9YIY5_ACHHY</name>
<reference evidence="1 2" key="1">
    <citation type="journal article" date="2014" name="Genome Biol. Evol.">
        <title>The secreted proteins of Achlya hypogyna and Thraustotheca clavata identify the ancestral oomycete secretome and reveal gene acquisitions by horizontal gene transfer.</title>
        <authorList>
            <person name="Misner I."/>
            <person name="Blouin N."/>
            <person name="Leonard G."/>
            <person name="Richards T.A."/>
            <person name="Lane C.E."/>
        </authorList>
    </citation>
    <scope>NUCLEOTIDE SEQUENCE [LARGE SCALE GENOMIC DNA]</scope>
    <source>
        <strain evidence="1 2">ATCC 48635</strain>
    </source>
</reference>
<proteinExistence type="predicted"/>
<organism evidence="1 2">
    <name type="scientific">Achlya hypogyna</name>
    <name type="common">Oomycete</name>
    <name type="synonym">Protoachlya hypogyna</name>
    <dbReference type="NCBI Taxonomy" id="1202772"/>
    <lineage>
        <taxon>Eukaryota</taxon>
        <taxon>Sar</taxon>
        <taxon>Stramenopiles</taxon>
        <taxon>Oomycota</taxon>
        <taxon>Saprolegniomycetes</taxon>
        <taxon>Saprolegniales</taxon>
        <taxon>Achlyaceae</taxon>
        <taxon>Achlya</taxon>
    </lineage>
</organism>
<dbReference type="EMBL" id="JNBR01001646">
    <property type="protein sequence ID" value="OQR85637.1"/>
    <property type="molecule type" value="Genomic_DNA"/>
</dbReference>
<sequence>MSSSPNTCRYSYKECPHPRSIKKDGTPHALCEFHRKKANAIQRTYASRRRREIRAFKQRQNAELAELVALDPIPYSPVSDVTMDAADLAVLDSFVFEDPFSVEWLDEPNFETFSDTLTCEDIDSMWTFL</sequence>
<dbReference type="Proteomes" id="UP000243579">
    <property type="component" value="Unassembled WGS sequence"/>
</dbReference>
<accession>A0A1V9YIY5</accession>